<dbReference type="AlphaFoldDB" id="A0A317XRI3"/>
<accession>A0A317XRI3</accession>
<protein>
    <submittedName>
        <fullName evidence="1">Uncharacterized protein</fullName>
    </submittedName>
</protein>
<gene>
    <name evidence="1" type="ORF">BCV70DRAFT_230974</name>
</gene>
<dbReference type="Proteomes" id="UP000246740">
    <property type="component" value="Unassembled WGS sequence"/>
</dbReference>
<dbReference type="InParanoid" id="A0A317XRI3"/>
<evidence type="ECO:0000313" key="1">
    <source>
        <dbReference type="EMBL" id="PWZ00926.1"/>
    </source>
</evidence>
<dbReference type="EMBL" id="KZ819191">
    <property type="protein sequence ID" value="PWZ00926.1"/>
    <property type="molecule type" value="Genomic_DNA"/>
</dbReference>
<evidence type="ECO:0000313" key="2">
    <source>
        <dbReference type="Proteomes" id="UP000246740"/>
    </source>
</evidence>
<sequence>MLAVLPDVLGFVAFAEQCRSNWFALQLLGWELPYLFDNNDDGDGVSRLIVRVPIKSLKTRIRQVFLNGVGQVSVKKMGRETILEIGTEGQVNGWFLVSTSTAMTTRSVIKTVKIKTAIPATKKLSEPCRHGSHS</sequence>
<keyword evidence="2" id="KW-1185">Reference proteome</keyword>
<reference evidence="1 2" key="1">
    <citation type="journal article" date="2018" name="Mol. Biol. Evol.">
        <title>Broad Genomic Sampling Reveals a Smut Pathogenic Ancestry of the Fungal Clade Ustilaginomycotina.</title>
        <authorList>
            <person name="Kijpornyongpan T."/>
            <person name="Mondo S.J."/>
            <person name="Barry K."/>
            <person name="Sandor L."/>
            <person name="Lee J."/>
            <person name="Lipzen A."/>
            <person name="Pangilinan J."/>
            <person name="LaButti K."/>
            <person name="Hainaut M."/>
            <person name="Henrissat B."/>
            <person name="Grigoriev I.V."/>
            <person name="Spatafora J.W."/>
            <person name="Aime M.C."/>
        </authorList>
    </citation>
    <scope>NUCLEOTIDE SEQUENCE [LARGE SCALE GENOMIC DNA]</scope>
    <source>
        <strain evidence="1 2">MCA 3645</strain>
    </source>
</reference>
<name>A0A317XRI3_9BASI</name>
<proteinExistence type="predicted"/>
<organism evidence="1 2">
    <name type="scientific">Testicularia cyperi</name>
    <dbReference type="NCBI Taxonomy" id="1882483"/>
    <lineage>
        <taxon>Eukaryota</taxon>
        <taxon>Fungi</taxon>
        <taxon>Dikarya</taxon>
        <taxon>Basidiomycota</taxon>
        <taxon>Ustilaginomycotina</taxon>
        <taxon>Ustilaginomycetes</taxon>
        <taxon>Ustilaginales</taxon>
        <taxon>Anthracoideaceae</taxon>
        <taxon>Testicularia</taxon>
    </lineage>
</organism>